<dbReference type="AlphaFoldDB" id="A0A0N5D754"/>
<dbReference type="InterPro" id="IPR050532">
    <property type="entry name" value="Globin-like_OT"/>
</dbReference>
<evidence type="ECO:0000256" key="1">
    <source>
        <dbReference type="ARBA" id="ARBA00022617"/>
    </source>
</evidence>
<keyword evidence="8" id="KW-1185">Reference proteome</keyword>
<reference evidence="7 8" key="2">
    <citation type="submission" date="2018-11" db="EMBL/GenBank/DDBJ databases">
        <authorList>
            <consortium name="Pathogen Informatics"/>
        </authorList>
    </citation>
    <scope>NUCLEOTIDE SEQUENCE [LARGE SCALE GENOMIC DNA]</scope>
</reference>
<dbReference type="Proteomes" id="UP000276776">
    <property type="component" value="Unassembled WGS sequence"/>
</dbReference>
<evidence type="ECO:0000313" key="8">
    <source>
        <dbReference type="Proteomes" id="UP000276776"/>
    </source>
</evidence>
<dbReference type="InterPro" id="IPR000971">
    <property type="entry name" value="Globin"/>
</dbReference>
<dbReference type="SUPFAM" id="SSF46458">
    <property type="entry name" value="Globin-like"/>
    <property type="match status" value="1"/>
</dbReference>
<keyword evidence="1 4" id="KW-0349">Heme</keyword>
<dbReference type="GO" id="GO:0005344">
    <property type="term" value="F:oxygen carrier activity"/>
    <property type="evidence" value="ECO:0007669"/>
    <property type="project" value="UniProtKB-KW"/>
</dbReference>
<keyword evidence="4" id="KW-0561">Oxygen transport</keyword>
<protein>
    <submittedName>
        <fullName evidence="9">GLOBIN domain-containing protein</fullName>
    </submittedName>
</protein>
<dbReference type="STRING" id="103827.A0A0N5D754"/>
<comment type="similarity">
    <text evidence="4">Belongs to the globin family.</text>
</comment>
<feature type="compositionally biased region" description="Basic and acidic residues" evidence="5">
    <location>
        <begin position="17"/>
        <end position="31"/>
    </location>
</feature>
<dbReference type="Pfam" id="PF00042">
    <property type="entry name" value="Globin"/>
    <property type="match status" value="1"/>
</dbReference>
<evidence type="ECO:0000256" key="5">
    <source>
        <dbReference type="SAM" id="MobiDB-lite"/>
    </source>
</evidence>
<gene>
    <name evidence="7" type="ORF">TCLT_LOCUS8878</name>
</gene>
<dbReference type="InterPro" id="IPR012292">
    <property type="entry name" value="Globin/Proto"/>
</dbReference>
<keyword evidence="3" id="KW-0408">Iron</keyword>
<feature type="domain" description="Globin" evidence="6">
    <location>
        <begin position="40"/>
        <end position="190"/>
    </location>
</feature>
<dbReference type="GO" id="GO:0019825">
    <property type="term" value="F:oxygen binding"/>
    <property type="evidence" value="ECO:0007669"/>
    <property type="project" value="InterPro"/>
</dbReference>
<proteinExistence type="inferred from homology"/>
<dbReference type="CDD" id="cd14766">
    <property type="entry name" value="CeGLB25-like"/>
    <property type="match status" value="1"/>
</dbReference>
<evidence type="ECO:0000256" key="3">
    <source>
        <dbReference type="ARBA" id="ARBA00023004"/>
    </source>
</evidence>
<dbReference type="OMA" id="EMFWEME"/>
<dbReference type="Gene3D" id="1.10.490.10">
    <property type="entry name" value="Globins"/>
    <property type="match status" value="1"/>
</dbReference>
<reference evidence="9" key="1">
    <citation type="submission" date="2017-02" db="UniProtKB">
        <authorList>
            <consortium name="WormBaseParasite"/>
        </authorList>
    </citation>
    <scope>IDENTIFICATION</scope>
</reference>
<dbReference type="WBParaSite" id="TCLT_0000888901-mRNA-1">
    <property type="protein sequence ID" value="TCLT_0000888901-mRNA-1"/>
    <property type="gene ID" value="TCLT_0000888901"/>
</dbReference>
<evidence type="ECO:0000313" key="7">
    <source>
        <dbReference type="EMBL" id="VDN06464.1"/>
    </source>
</evidence>
<evidence type="ECO:0000313" key="9">
    <source>
        <dbReference type="WBParaSite" id="TCLT_0000888901-mRNA-1"/>
    </source>
</evidence>
<dbReference type="PROSITE" id="PS01033">
    <property type="entry name" value="GLOBIN"/>
    <property type="match status" value="1"/>
</dbReference>
<keyword evidence="4" id="KW-0813">Transport</keyword>
<evidence type="ECO:0000256" key="4">
    <source>
        <dbReference type="RuleBase" id="RU000356"/>
    </source>
</evidence>
<dbReference type="PANTHER" id="PTHR46458">
    <property type="entry name" value="BLR2807 PROTEIN"/>
    <property type="match status" value="1"/>
</dbReference>
<dbReference type="GO" id="GO:0046872">
    <property type="term" value="F:metal ion binding"/>
    <property type="evidence" value="ECO:0007669"/>
    <property type="project" value="UniProtKB-KW"/>
</dbReference>
<feature type="region of interest" description="Disordered" evidence="5">
    <location>
        <begin position="1"/>
        <end position="31"/>
    </location>
</feature>
<accession>A0A0N5D754</accession>
<dbReference type="InterPro" id="IPR009050">
    <property type="entry name" value="Globin-like_sf"/>
</dbReference>
<dbReference type="PANTHER" id="PTHR46458:SF5">
    <property type="entry name" value="GLOBIN FAMILY PROFILE DOMAIN-CONTAINING PROTEIN"/>
    <property type="match status" value="1"/>
</dbReference>
<evidence type="ECO:0000256" key="2">
    <source>
        <dbReference type="ARBA" id="ARBA00022723"/>
    </source>
</evidence>
<sequence length="203" mass="23739">MNCWRFGRSKTSVAASEESKKSENDSSVQNDHEFNDLRIPLTRKQKFVLIRNWKGIERDVTTAGIEMFLKMLADHPEYYELFQFRNIAGEAKENQASDERLSAHGAAVMKFIGQAISQVEDADAFFALLEANGMRHAHKRLFKPEMFWEMEQPFLYSVKLTLGERYTDNMDAVYKTIIQLILQRMEHACRTETMKMQNQNIRM</sequence>
<keyword evidence="2" id="KW-0479">Metal-binding</keyword>
<name>A0A0N5D754_THECL</name>
<dbReference type="GO" id="GO:0020037">
    <property type="term" value="F:heme binding"/>
    <property type="evidence" value="ECO:0007669"/>
    <property type="project" value="InterPro"/>
</dbReference>
<evidence type="ECO:0000259" key="6">
    <source>
        <dbReference type="PROSITE" id="PS01033"/>
    </source>
</evidence>
<dbReference type="OrthoDB" id="6344802at2759"/>
<dbReference type="EMBL" id="UYYF01004696">
    <property type="protein sequence ID" value="VDN06464.1"/>
    <property type="molecule type" value="Genomic_DNA"/>
</dbReference>
<organism evidence="9">
    <name type="scientific">Thelazia callipaeda</name>
    <name type="common">Oriental eyeworm</name>
    <name type="synonym">Parasitic nematode</name>
    <dbReference type="NCBI Taxonomy" id="103827"/>
    <lineage>
        <taxon>Eukaryota</taxon>
        <taxon>Metazoa</taxon>
        <taxon>Ecdysozoa</taxon>
        <taxon>Nematoda</taxon>
        <taxon>Chromadorea</taxon>
        <taxon>Rhabditida</taxon>
        <taxon>Spirurina</taxon>
        <taxon>Spiruromorpha</taxon>
        <taxon>Thelazioidea</taxon>
        <taxon>Thelaziidae</taxon>
        <taxon>Thelazia</taxon>
    </lineage>
</organism>